<dbReference type="Proteomes" id="UP000254374">
    <property type="component" value="Unassembled WGS sequence"/>
</dbReference>
<accession>A0A377GGC9</accession>
<dbReference type="OrthoDB" id="9772484at2"/>
<proteinExistence type="inferred from homology"/>
<dbReference type="GO" id="GO:0071949">
    <property type="term" value="F:FAD binding"/>
    <property type="evidence" value="ECO:0007669"/>
    <property type="project" value="TreeGrafter"/>
</dbReference>
<dbReference type="STRING" id="464.Lgor_1680"/>
<evidence type="ECO:0000259" key="15">
    <source>
        <dbReference type="PROSITE" id="PS51645"/>
    </source>
</evidence>
<feature type="domain" description="Photolyase/cryptochrome alpha/beta" evidence="15">
    <location>
        <begin position="2"/>
        <end position="128"/>
    </location>
</feature>
<dbReference type="InterPro" id="IPR036155">
    <property type="entry name" value="Crypto/Photolyase_N_sf"/>
</dbReference>
<dbReference type="InterPro" id="IPR006050">
    <property type="entry name" value="DNA_photolyase_N"/>
</dbReference>
<keyword evidence="6 12" id="KW-0274">FAD</keyword>
<dbReference type="EMBL" id="UGGV01000001">
    <property type="protein sequence ID" value="STO23821.1"/>
    <property type="molecule type" value="Genomic_DNA"/>
</dbReference>
<evidence type="ECO:0000256" key="8">
    <source>
        <dbReference type="ARBA" id="ARBA00031671"/>
    </source>
</evidence>
<dbReference type="PROSITE" id="PS00691">
    <property type="entry name" value="DNA_PHOTOLYASES_1_2"/>
    <property type="match status" value="1"/>
</dbReference>
<reference evidence="17 19" key="2">
    <citation type="submission" date="2018-06" db="EMBL/GenBank/DDBJ databases">
        <authorList>
            <consortium name="Pathogen Informatics"/>
            <person name="Doyle S."/>
        </authorList>
    </citation>
    <scope>NUCLEOTIDE SEQUENCE [LARGE SCALE GENOMIC DNA]</scope>
    <source>
        <strain evidence="17 19">NCTC11401</strain>
    </source>
</reference>
<feature type="binding site" evidence="12">
    <location>
        <begin position="370"/>
        <end position="372"/>
    </location>
    <ligand>
        <name>FAD</name>
        <dbReference type="ChEBI" id="CHEBI:57692"/>
    </ligand>
</feature>
<dbReference type="Pfam" id="PF00875">
    <property type="entry name" value="DNA_photolyase"/>
    <property type="match status" value="1"/>
</dbReference>
<dbReference type="RefSeq" id="WP_058468175.1">
    <property type="nucleotide sequence ID" value="NZ_CAAAIX010000009.1"/>
</dbReference>
<organism evidence="17 19">
    <name type="scientific">Fluoribacter gormanii</name>
    <dbReference type="NCBI Taxonomy" id="464"/>
    <lineage>
        <taxon>Bacteria</taxon>
        <taxon>Pseudomonadati</taxon>
        <taxon>Pseudomonadota</taxon>
        <taxon>Gammaproteobacteria</taxon>
        <taxon>Legionellales</taxon>
        <taxon>Legionellaceae</taxon>
        <taxon>Fluoribacter</taxon>
    </lineage>
</organism>
<dbReference type="PROSITE" id="PS00394">
    <property type="entry name" value="DNA_PHOTOLYASES_1_1"/>
    <property type="match status" value="1"/>
</dbReference>
<comment type="catalytic activity">
    <reaction evidence="9">
        <text>cyclobutadipyrimidine (in DNA) = 2 pyrimidine residues (in DNA).</text>
        <dbReference type="EC" id="4.1.99.3"/>
    </reaction>
</comment>
<comment type="similarity">
    <text evidence="2">Belongs to the DNA photolyase class-1 family.</text>
</comment>
<dbReference type="InterPro" id="IPR002081">
    <property type="entry name" value="Cryptochrome/DNA_photolyase_1"/>
</dbReference>
<feature type="site" description="Electron transfer via tryptophanyl radical" evidence="13">
    <location>
        <position position="304"/>
    </location>
</feature>
<dbReference type="Gene3D" id="1.25.40.80">
    <property type="match status" value="1"/>
</dbReference>
<comment type="similarity">
    <text evidence="14">Belongs to the DNA photolyase family.</text>
</comment>
<evidence type="ECO:0000256" key="11">
    <source>
        <dbReference type="ARBA" id="ARBA00083107"/>
    </source>
</evidence>
<evidence type="ECO:0000256" key="1">
    <source>
        <dbReference type="ARBA" id="ARBA00001932"/>
    </source>
</evidence>
<dbReference type="FunFam" id="1.10.579.10:FF:000003">
    <property type="entry name" value="Deoxyribodipyrimidine photo-lyase"/>
    <property type="match status" value="1"/>
</dbReference>
<dbReference type="AlphaFoldDB" id="A0A377GGC9"/>
<dbReference type="EMBL" id="FTNL01000016">
    <property type="protein sequence ID" value="SIR58075.1"/>
    <property type="molecule type" value="Genomic_DNA"/>
</dbReference>
<evidence type="ECO:0000256" key="14">
    <source>
        <dbReference type="RuleBase" id="RU004182"/>
    </source>
</evidence>
<evidence type="ECO:0000256" key="6">
    <source>
        <dbReference type="ARBA" id="ARBA00022827"/>
    </source>
</evidence>
<evidence type="ECO:0000256" key="12">
    <source>
        <dbReference type="PIRSR" id="PIRSR602081-1"/>
    </source>
</evidence>
<dbReference type="Gene3D" id="3.40.50.620">
    <property type="entry name" value="HUPs"/>
    <property type="match status" value="1"/>
</dbReference>
<keyword evidence="17" id="KW-0456">Lyase</keyword>
<evidence type="ECO:0000256" key="3">
    <source>
        <dbReference type="ARBA" id="ARBA00013149"/>
    </source>
</evidence>
<evidence type="ECO:0000256" key="7">
    <source>
        <dbReference type="ARBA" id="ARBA00022991"/>
    </source>
</evidence>
<feature type="binding site" evidence="12">
    <location>
        <position position="220"/>
    </location>
    <ligand>
        <name>FAD</name>
        <dbReference type="ChEBI" id="CHEBI:57692"/>
    </ligand>
</feature>
<evidence type="ECO:0000313" key="19">
    <source>
        <dbReference type="Proteomes" id="UP000254374"/>
    </source>
</evidence>
<dbReference type="PANTHER" id="PTHR11455:SF9">
    <property type="entry name" value="CRYPTOCHROME CIRCADIAN CLOCK 5 ISOFORM X1"/>
    <property type="match status" value="1"/>
</dbReference>
<dbReference type="EC" id="4.1.99.3" evidence="3"/>
<feature type="site" description="Electron transfer via tryptophanyl radical" evidence="13">
    <location>
        <position position="380"/>
    </location>
</feature>
<dbReference type="Pfam" id="PF03441">
    <property type="entry name" value="FAD_binding_7"/>
    <property type="match status" value="1"/>
</dbReference>
<comment type="cofactor">
    <cofactor evidence="12">
        <name>FAD</name>
        <dbReference type="ChEBI" id="CHEBI:57692"/>
    </cofactor>
    <text evidence="12">Binds 1 FAD per subunit.</text>
</comment>
<dbReference type="SUPFAM" id="SSF52425">
    <property type="entry name" value="Cryptochrome/photolyase, N-terminal domain"/>
    <property type="match status" value="1"/>
</dbReference>
<dbReference type="InterPro" id="IPR005101">
    <property type="entry name" value="Cryptochr/Photolyase_FAD-bd"/>
</dbReference>
<dbReference type="GO" id="GO:0003677">
    <property type="term" value="F:DNA binding"/>
    <property type="evidence" value="ECO:0007669"/>
    <property type="project" value="TreeGrafter"/>
</dbReference>
<feature type="binding site" evidence="12">
    <location>
        <begin position="232"/>
        <end position="236"/>
    </location>
    <ligand>
        <name>FAD</name>
        <dbReference type="ChEBI" id="CHEBI:57692"/>
    </ligand>
</feature>
<evidence type="ECO:0000313" key="18">
    <source>
        <dbReference type="Proteomes" id="UP000186808"/>
    </source>
</evidence>
<dbReference type="InterPro" id="IPR014729">
    <property type="entry name" value="Rossmann-like_a/b/a_fold"/>
</dbReference>
<evidence type="ECO:0000256" key="13">
    <source>
        <dbReference type="PIRSR" id="PIRSR602081-2"/>
    </source>
</evidence>
<evidence type="ECO:0000256" key="4">
    <source>
        <dbReference type="ARBA" id="ARBA00014046"/>
    </source>
</evidence>
<keyword evidence="18" id="KW-1185">Reference proteome</keyword>
<dbReference type="Gene3D" id="1.10.579.10">
    <property type="entry name" value="DNA Cyclobutane Dipyrimidine Photolyase, subunit A, domain 3"/>
    <property type="match status" value="1"/>
</dbReference>
<feature type="binding site" evidence="12">
    <location>
        <position position="270"/>
    </location>
    <ligand>
        <name>FAD</name>
        <dbReference type="ChEBI" id="CHEBI:57692"/>
    </ligand>
</feature>
<sequence length="471" mass="55650">MSTAIVWFRQDLRCHDNPALYAACNNHRALIPLYILEEPSESIGGSQGWWLHHSLSSMQKELKIHGLELCLKKGNALLILKKLIEHHAITEVYWNRCYEPEHIARDTHIKNELTTLGIKVNSFNGRLLNEPWTIKNKNNEYFKVFTPFWKQCLKQIEIPNTLVIHDWPDSPDITSDNISNWNLLPKKPDWAKEFHDFWEPGEVGALKKLELFIQHHLQNYKKYRDEPSKIGTSRLSPHLHFGEISPWQVWRAIEQVQFQQNFDPGSVERFQAELGWREFSYYLLYHVPSLPHENFRREFDAFLWQNDNEQLKLWQKGLTGYPIVDAGMRELWRTGYMHNRVRMIVASFLVKDLLIDWREGAKWFWYTLLDADLASNSASWQWVAGTGADSAPYFRIFNPILQGEKFDPQGKYVKTWVPELAKVPNQWVHKPWEAPKNELLITLGKDYPFPLVDHNLARKRALQLYQEIKRT</sequence>
<evidence type="ECO:0000313" key="17">
    <source>
        <dbReference type="EMBL" id="STO23821.1"/>
    </source>
</evidence>
<dbReference type="InterPro" id="IPR018394">
    <property type="entry name" value="DNA_photolyase_1_CS_C"/>
</dbReference>
<name>A0A377GGC9_9GAMM</name>
<keyword evidence="7 14" id="KW-0157">Chromophore</keyword>
<dbReference type="GO" id="GO:0009416">
    <property type="term" value="P:response to light stimulus"/>
    <property type="evidence" value="ECO:0007669"/>
    <property type="project" value="TreeGrafter"/>
</dbReference>
<feature type="site" description="Electron transfer via tryptophanyl radical" evidence="13">
    <location>
        <position position="357"/>
    </location>
</feature>
<gene>
    <name evidence="17" type="primary">phrB</name>
    <name evidence="17" type="ORF">NCTC11401_00623</name>
    <name evidence="16" type="ORF">SAMN05421777_11611</name>
</gene>
<dbReference type="InterPro" id="IPR036134">
    <property type="entry name" value="Crypto/Photolyase_FAD-like_sf"/>
</dbReference>
<comment type="cofactor">
    <cofactor evidence="1">
        <name>(6R)-5,10-methylene-5,6,7,8-tetrahydrofolate</name>
        <dbReference type="ChEBI" id="CHEBI:15636"/>
    </cofactor>
</comment>
<evidence type="ECO:0000256" key="2">
    <source>
        <dbReference type="ARBA" id="ARBA00005862"/>
    </source>
</evidence>
<dbReference type="Proteomes" id="UP000186808">
    <property type="component" value="Unassembled WGS sequence"/>
</dbReference>
<dbReference type="PRINTS" id="PR00147">
    <property type="entry name" value="DNAPHOTLYASE"/>
</dbReference>
<evidence type="ECO:0000256" key="5">
    <source>
        <dbReference type="ARBA" id="ARBA00022630"/>
    </source>
</evidence>
<reference evidence="16 18" key="1">
    <citation type="submission" date="2017-01" db="EMBL/GenBank/DDBJ databases">
        <authorList>
            <person name="Varghese N."/>
            <person name="Submissions S."/>
        </authorList>
    </citation>
    <scope>NUCLEOTIDE SEQUENCE [LARGE SCALE GENOMIC DNA]</scope>
    <source>
        <strain evidence="16 18">ATCC 33342</strain>
    </source>
</reference>
<evidence type="ECO:0000256" key="9">
    <source>
        <dbReference type="ARBA" id="ARBA00033999"/>
    </source>
</evidence>
<protein>
    <recommendedName>
        <fullName evidence="4">Deoxyribodipyrimidine photo-lyase</fullName>
        <ecNumber evidence="3">4.1.99.3</ecNumber>
    </recommendedName>
    <alternativeName>
        <fullName evidence="8">DNA photolyase</fullName>
    </alternativeName>
    <alternativeName>
        <fullName evidence="11">Photoreactivating enzyme</fullName>
    </alternativeName>
</protein>
<dbReference type="GO" id="GO:0000719">
    <property type="term" value="P:photoreactive repair"/>
    <property type="evidence" value="ECO:0007669"/>
    <property type="project" value="UniProtKB-ARBA"/>
</dbReference>
<dbReference type="SUPFAM" id="SSF48173">
    <property type="entry name" value="Cryptochrome/photolyase FAD-binding domain"/>
    <property type="match status" value="1"/>
</dbReference>
<evidence type="ECO:0000256" key="10">
    <source>
        <dbReference type="ARBA" id="ARBA00059220"/>
    </source>
</evidence>
<keyword evidence="5 12" id="KW-0285">Flavoprotein</keyword>
<comment type="function">
    <text evidence="10">Involved in repair of UV radiation-induced DNA damage. Catalyzes the light-dependent monomerization (300-600 nm) of cyclobutyl pyrimidine dimers (in cis-syn configuration), which are formed between adjacent bases on the same DNA strand upon exposure to ultraviolet radiation.</text>
</comment>
<dbReference type="PROSITE" id="PS51645">
    <property type="entry name" value="PHR_CRY_ALPHA_BETA"/>
    <property type="match status" value="1"/>
</dbReference>
<dbReference type="PANTHER" id="PTHR11455">
    <property type="entry name" value="CRYPTOCHROME"/>
    <property type="match status" value="1"/>
</dbReference>
<evidence type="ECO:0000313" key="16">
    <source>
        <dbReference type="EMBL" id="SIR58075.1"/>
    </source>
</evidence>
<dbReference type="GO" id="GO:0003904">
    <property type="term" value="F:deoxyribodipyrimidine photo-lyase activity"/>
    <property type="evidence" value="ECO:0007669"/>
    <property type="project" value="UniProtKB-EC"/>
</dbReference>